<reference evidence="2 3" key="1">
    <citation type="journal article" date="2016" name="Biochim. Biophys. Acta">
        <title>Characterization of red-shifted phycobilisomes isolated from the chlorophyll f-containing cyanobacterium Halomicronema hongdechloris.</title>
        <authorList>
            <person name="Li Y."/>
            <person name="Lin Y."/>
            <person name="Garvey C.J."/>
            <person name="Birch D."/>
            <person name="Corkery R.W."/>
            <person name="Loughlin P.C."/>
            <person name="Scheer H."/>
            <person name="Willows R.D."/>
            <person name="Chen M."/>
        </authorList>
    </citation>
    <scope>NUCLEOTIDE SEQUENCE [LARGE SCALE GENOMIC DNA]</scope>
    <source>
        <strain evidence="2 3">C2206</strain>
    </source>
</reference>
<dbReference type="Pfam" id="PF26392">
    <property type="entry name" value="McdB"/>
    <property type="match status" value="1"/>
</dbReference>
<evidence type="ECO:0000313" key="2">
    <source>
        <dbReference type="EMBL" id="ASC70401.1"/>
    </source>
</evidence>
<organism evidence="2 3">
    <name type="scientific">Halomicronema hongdechloris C2206</name>
    <dbReference type="NCBI Taxonomy" id="1641165"/>
    <lineage>
        <taxon>Bacteria</taxon>
        <taxon>Bacillati</taxon>
        <taxon>Cyanobacteriota</taxon>
        <taxon>Cyanophyceae</taxon>
        <taxon>Nodosilineales</taxon>
        <taxon>Nodosilineaceae</taxon>
        <taxon>Halomicronema</taxon>
    </lineage>
</organism>
<evidence type="ECO:0000256" key="1">
    <source>
        <dbReference type="SAM" id="MobiDB-lite"/>
    </source>
</evidence>
<name>A0A1Z3HJC3_9CYAN</name>
<dbReference type="EMBL" id="CP021983">
    <property type="protein sequence ID" value="ASC70401.1"/>
    <property type="molecule type" value="Genomic_DNA"/>
</dbReference>
<protein>
    <submittedName>
        <fullName evidence="2">Uncharacterized protein</fullName>
    </submittedName>
</protein>
<feature type="region of interest" description="Disordered" evidence="1">
    <location>
        <begin position="1"/>
        <end position="67"/>
    </location>
</feature>
<keyword evidence="3" id="KW-1185">Reference proteome</keyword>
<feature type="compositionally biased region" description="Basic and acidic residues" evidence="1">
    <location>
        <begin position="1"/>
        <end position="10"/>
    </location>
</feature>
<dbReference type="CDD" id="cd21138">
    <property type="entry name" value="McdB-like"/>
    <property type="match status" value="1"/>
</dbReference>
<dbReference type="InterPro" id="IPR049816">
    <property type="entry name" value="McdB"/>
</dbReference>
<sequence length="148" mass="16913">MNEDALERLMQRQRPVVPPRSDGLEETSRVKSRQPAADAAVTSRYSDSDESAGVDVSMSMSQGEGADLPQLVRTTTRLEEEIDKALRHLCMDEKITKEVWFEAAYQYLAEHPKAMKVVNGMAKERYQRRKRAADLRKLETMQKRLKGS</sequence>
<dbReference type="KEGG" id="hhg:XM38_013390"/>
<accession>A0A1Z3HJC3</accession>
<dbReference type="STRING" id="1641165.XM38_08155"/>
<dbReference type="AlphaFoldDB" id="A0A1Z3HJC3"/>
<gene>
    <name evidence="2" type="ORF">XM38_013390</name>
</gene>
<dbReference type="RefSeq" id="WP_080807528.1">
    <property type="nucleotide sequence ID" value="NZ_CP021983.2"/>
</dbReference>
<evidence type="ECO:0000313" key="3">
    <source>
        <dbReference type="Proteomes" id="UP000191901"/>
    </source>
</evidence>
<dbReference type="OrthoDB" id="535143at2"/>
<proteinExistence type="predicted"/>
<dbReference type="Proteomes" id="UP000191901">
    <property type="component" value="Chromosome"/>
</dbReference>